<keyword evidence="2" id="KW-0805">Transcription regulation</keyword>
<evidence type="ECO:0000313" key="5">
    <source>
        <dbReference type="EMBL" id="QGQ24379.1"/>
    </source>
</evidence>
<sequence>MHREQPMSQQAQLSRRERQIMDSLYSRGEATVLEIQSDLPSPPTPTAIRTMLRILMDKSLIQRHKQGREFVYAPTSPRRPEGTKALKHVVQTFFDGSFKQALAAQLASDDEALSDDELREMVKLIKAAREKGN</sequence>
<keyword evidence="4" id="KW-0804">Transcription</keyword>
<dbReference type="SUPFAM" id="SSF46785">
    <property type="entry name" value="Winged helix' DNA-binding domain"/>
    <property type="match status" value="1"/>
</dbReference>
<dbReference type="GO" id="GO:0003677">
    <property type="term" value="F:DNA binding"/>
    <property type="evidence" value="ECO:0007669"/>
    <property type="project" value="UniProtKB-KW"/>
</dbReference>
<dbReference type="KEGG" id="gim:F1728_17520"/>
<evidence type="ECO:0000256" key="3">
    <source>
        <dbReference type="ARBA" id="ARBA00023125"/>
    </source>
</evidence>
<gene>
    <name evidence="5" type="ORF">F1728_17520</name>
</gene>
<dbReference type="Gene3D" id="1.10.10.10">
    <property type="entry name" value="Winged helix-like DNA-binding domain superfamily/Winged helix DNA-binding domain"/>
    <property type="match status" value="1"/>
</dbReference>
<proteinExistence type="inferred from homology"/>
<dbReference type="PIRSF" id="PIRSF019455">
    <property type="entry name" value="CopR_AtkY"/>
    <property type="match status" value="1"/>
</dbReference>
<organism evidence="5 6">
    <name type="scientific">Gimesia benthica</name>
    <dbReference type="NCBI Taxonomy" id="2608982"/>
    <lineage>
        <taxon>Bacteria</taxon>
        <taxon>Pseudomonadati</taxon>
        <taxon>Planctomycetota</taxon>
        <taxon>Planctomycetia</taxon>
        <taxon>Planctomycetales</taxon>
        <taxon>Planctomycetaceae</taxon>
        <taxon>Gimesia</taxon>
    </lineage>
</organism>
<dbReference type="GO" id="GO:0045892">
    <property type="term" value="P:negative regulation of DNA-templated transcription"/>
    <property type="evidence" value="ECO:0007669"/>
    <property type="project" value="InterPro"/>
</dbReference>
<dbReference type="InterPro" id="IPR005650">
    <property type="entry name" value="BlaI_family"/>
</dbReference>
<keyword evidence="3" id="KW-0238">DNA-binding</keyword>
<accession>A0A6I6AI74</accession>
<reference evidence="5 6" key="1">
    <citation type="submission" date="2019-09" db="EMBL/GenBank/DDBJ databases">
        <title>Gimesia benthica sp. nov., a novel bacterium isolated from deep-sea water of the Northwest Indian Ocean.</title>
        <authorList>
            <person name="Dai X."/>
        </authorList>
    </citation>
    <scope>NUCLEOTIDE SEQUENCE [LARGE SCALE GENOMIC DNA]</scope>
    <source>
        <strain evidence="5 6">E7</strain>
    </source>
</reference>
<evidence type="ECO:0000256" key="1">
    <source>
        <dbReference type="ARBA" id="ARBA00011046"/>
    </source>
</evidence>
<keyword evidence="6" id="KW-1185">Reference proteome</keyword>
<protein>
    <submittedName>
        <fullName evidence="5">BlaI/MecI/CopY family transcriptional regulator</fullName>
    </submittedName>
</protein>
<evidence type="ECO:0000256" key="2">
    <source>
        <dbReference type="ARBA" id="ARBA00023015"/>
    </source>
</evidence>
<dbReference type="EMBL" id="CP043930">
    <property type="protein sequence ID" value="QGQ24379.1"/>
    <property type="molecule type" value="Genomic_DNA"/>
</dbReference>
<evidence type="ECO:0000256" key="4">
    <source>
        <dbReference type="ARBA" id="ARBA00023163"/>
    </source>
</evidence>
<evidence type="ECO:0000313" key="6">
    <source>
        <dbReference type="Proteomes" id="UP000427281"/>
    </source>
</evidence>
<name>A0A6I6AI74_9PLAN</name>
<dbReference type="Proteomes" id="UP000427281">
    <property type="component" value="Chromosome"/>
</dbReference>
<dbReference type="AlphaFoldDB" id="A0A6I6AI74"/>
<dbReference type="InterPro" id="IPR036390">
    <property type="entry name" value="WH_DNA-bd_sf"/>
</dbReference>
<dbReference type="Pfam" id="PF03965">
    <property type="entry name" value="Penicillinase_R"/>
    <property type="match status" value="1"/>
</dbReference>
<dbReference type="InterPro" id="IPR036388">
    <property type="entry name" value="WH-like_DNA-bd_sf"/>
</dbReference>
<comment type="similarity">
    <text evidence="1">Belongs to the BlaI transcriptional regulatory family.</text>
</comment>